<dbReference type="AlphaFoldDB" id="A0A5C6S088"/>
<dbReference type="EMBL" id="VOOS01000001">
    <property type="protein sequence ID" value="TXB67260.1"/>
    <property type="molecule type" value="Genomic_DNA"/>
</dbReference>
<dbReference type="InterPro" id="IPR022409">
    <property type="entry name" value="PKD/Chitinase_dom"/>
</dbReference>
<dbReference type="InterPro" id="IPR000601">
    <property type="entry name" value="PKD_dom"/>
</dbReference>
<dbReference type="NCBIfam" id="TIGR04183">
    <property type="entry name" value="Por_Secre_tail"/>
    <property type="match status" value="1"/>
</dbReference>
<dbReference type="CDD" id="cd00146">
    <property type="entry name" value="PKD"/>
    <property type="match status" value="4"/>
</dbReference>
<name>A0A5C6S088_9FLAO</name>
<dbReference type="InterPro" id="IPR035986">
    <property type="entry name" value="PKD_dom_sf"/>
</dbReference>
<dbReference type="OrthoDB" id="7794186at2"/>
<gene>
    <name evidence="3" type="ORF">FRY74_03485</name>
</gene>
<dbReference type="GO" id="GO:0005975">
    <property type="term" value="P:carbohydrate metabolic process"/>
    <property type="evidence" value="ECO:0007669"/>
    <property type="project" value="UniProtKB-ARBA"/>
</dbReference>
<dbReference type="SUPFAM" id="SSF49299">
    <property type="entry name" value="PKD domain"/>
    <property type="match status" value="4"/>
</dbReference>
<evidence type="ECO:0000313" key="4">
    <source>
        <dbReference type="Proteomes" id="UP000321721"/>
    </source>
</evidence>
<dbReference type="SUPFAM" id="SSF49899">
    <property type="entry name" value="Concanavalin A-like lectins/glucanases"/>
    <property type="match status" value="1"/>
</dbReference>
<accession>A0A5C6S088</accession>
<dbReference type="GO" id="GO:0004553">
    <property type="term" value="F:hydrolase activity, hydrolyzing O-glycosyl compounds"/>
    <property type="evidence" value="ECO:0007669"/>
    <property type="project" value="UniProtKB-ARBA"/>
</dbReference>
<dbReference type="InterPro" id="IPR013783">
    <property type="entry name" value="Ig-like_fold"/>
</dbReference>
<protein>
    <submittedName>
        <fullName evidence="3">PKD domain-containing protein</fullName>
    </submittedName>
</protein>
<keyword evidence="4" id="KW-1185">Reference proteome</keyword>
<dbReference type="InterPro" id="IPR026444">
    <property type="entry name" value="Secre_tail"/>
</dbReference>
<feature type="domain" description="PKD" evidence="2">
    <location>
        <begin position="571"/>
        <end position="627"/>
    </location>
</feature>
<proteinExistence type="predicted"/>
<dbReference type="InterPro" id="IPR013320">
    <property type="entry name" value="ConA-like_dom_sf"/>
</dbReference>
<comment type="caution">
    <text evidence="3">The sequence shown here is derived from an EMBL/GenBank/DDBJ whole genome shotgun (WGS) entry which is preliminary data.</text>
</comment>
<feature type="domain" description="PKD" evidence="2">
    <location>
        <begin position="910"/>
        <end position="958"/>
    </location>
</feature>
<dbReference type="PROSITE" id="PS50093">
    <property type="entry name" value="PKD"/>
    <property type="match status" value="3"/>
</dbReference>
<dbReference type="Gene3D" id="2.60.40.10">
    <property type="entry name" value="Immunoglobulins"/>
    <property type="match status" value="6"/>
</dbReference>
<dbReference type="Pfam" id="PF18911">
    <property type="entry name" value="PKD_4"/>
    <property type="match status" value="4"/>
</dbReference>
<evidence type="ECO:0000256" key="1">
    <source>
        <dbReference type="ARBA" id="ARBA00022729"/>
    </source>
</evidence>
<evidence type="ECO:0000259" key="2">
    <source>
        <dbReference type="PROSITE" id="PS50093"/>
    </source>
</evidence>
<evidence type="ECO:0000313" key="3">
    <source>
        <dbReference type="EMBL" id="TXB67260.1"/>
    </source>
</evidence>
<sequence>MKKNITTFFFLFNFLSLIYAQEYFHYNYPESNSCLIENNVYFDWVTNADTSILQISSFENFSSLIVDTTITGFSDLTVNITNSNQMYFWRVFNNESISKVDSFYLFDIYGYSLGLWLKNDSLLVVDSTNKILSWGDVSGNSYIFNQNDTLKSPQKKNNQLNGYSSLSFDGLNDFLIGQDILDIGKKSRTSFVVCKNSNVFPGYFYSKGDYASTNSYGLGFFGDGRLAHLYIDNSNKSAAKFFNNNNFTIYSTVLDRNNMMNQIRFNNLDSFSVFGIQDTSYLFDNSNSFYLGKASNFHLNGEIFEVIFFDEVLSNTEINYVHQYLRYKYTPPVNLGEDIYIPYGFCDTVIYAYKDWFLNYLWSDGSLLDSILIHKTGTYSINVTETFGNNSSDTIDVWYPGDFMIFKQDTITLCQGDTLDINIRLNHFGYDFLWSDNSSDSILRVAESGDYWVKVMDTLGCFQYSDTLTILLDSFSTQTSLGLDKIVCKYENLGLEIDNGGINYLWSTSDTSYQIKVDTSGLYWVQVRNILGCIAKDSINIIVNGIAPTVLFTTNGICENAPTTFNNNSFTSDGSNIIDWHWDFGDGDTSNIQSPQNKYDTAGVYNVVLQVLTDSGCVNSVQQQITIHKKPTAGFFPANGLICSNQNATFSNNSFSSDGIINSWDWDFGVTGLLDTSSLENGVYSFPNSGSFNVQLISLTEYGCSDTVSQFVNVKQTPTASFLIQDSCDNSPVGFINTSEGNLFSVFWDFGDFNSSTLNNPNHIYNTAGVYNTKLIVKDLNGCWDTLVSPITINENPEANFINDDYCVLSTIQLYDSSSTNSGFIDQWEWSILNTDYNSIIQNPQFLFNTSDTGVFNLKLKVANSFGCLDSVTKVISIYPLPVPEFTFSPQIGLPPLEVHFTNNSTGANTYEWDFGDNNISTSFDPVYTYTDSNIFDVKLTATSLYGCKDSVENTIQVINPIVDVAVRDVIYSLLPNSDLMRLTVQLDNVGVVSIQTLDLMLFNSSTGKVLEKWEGNILPNTQELVELSSIIEVPRGEIPDVICVEALMPNNSIDADDSNNEFCKSLLKFDLINIYPNPTINELNMELIFPESNQLEITLFNEIGKKVSMLYNGITEKGLNRYGFLLGSYSNGIYFVEIRFKDESIKKKIMIN</sequence>
<dbReference type="SMART" id="SM00089">
    <property type="entry name" value="PKD"/>
    <property type="match status" value="5"/>
</dbReference>
<dbReference type="Proteomes" id="UP000321721">
    <property type="component" value="Unassembled WGS sequence"/>
</dbReference>
<reference evidence="3 4" key="1">
    <citation type="submission" date="2019-08" db="EMBL/GenBank/DDBJ databases">
        <title>Genome of Vicingus serpentipes NCIMB 15042.</title>
        <authorList>
            <person name="Bowman J.P."/>
        </authorList>
    </citation>
    <scope>NUCLEOTIDE SEQUENCE [LARGE SCALE GENOMIC DNA]</scope>
    <source>
        <strain evidence="3 4">NCIMB 15042</strain>
    </source>
</reference>
<keyword evidence="1" id="KW-0732">Signal</keyword>
<feature type="domain" description="PKD" evidence="2">
    <location>
        <begin position="733"/>
        <end position="793"/>
    </location>
</feature>
<organism evidence="3 4">
    <name type="scientific">Vicingus serpentipes</name>
    <dbReference type="NCBI Taxonomy" id="1926625"/>
    <lineage>
        <taxon>Bacteria</taxon>
        <taxon>Pseudomonadati</taxon>
        <taxon>Bacteroidota</taxon>
        <taxon>Flavobacteriia</taxon>
        <taxon>Flavobacteriales</taxon>
        <taxon>Vicingaceae</taxon>
        <taxon>Vicingus</taxon>
    </lineage>
</organism>
<dbReference type="Pfam" id="PF18962">
    <property type="entry name" value="Por_Secre_tail"/>
    <property type="match status" value="1"/>
</dbReference>